<dbReference type="PANTHER" id="PTHR31806">
    <property type="entry name" value="PURINE-CYTOSINE PERMEASE FCY2-RELATED"/>
    <property type="match status" value="1"/>
</dbReference>
<evidence type="ECO:0000256" key="5">
    <source>
        <dbReference type="ARBA" id="ARBA00022692"/>
    </source>
</evidence>
<feature type="compositionally biased region" description="Basic and acidic residues" evidence="8">
    <location>
        <begin position="1"/>
        <end position="10"/>
    </location>
</feature>
<feature type="region of interest" description="Disordered" evidence="8">
    <location>
        <begin position="1"/>
        <end position="39"/>
    </location>
</feature>
<dbReference type="GO" id="GO:0000329">
    <property type="term" value="C:fungal-type vacuole membrane"/>
    <property type="evidence" value="ECO:0007669"/>
    <property type="project" value="TreeGrafter"/>
</dbReference>
<dbReference type="PhylomeDB" id="A0A0A2L0P5"/>
<comment type="similarity">
    <text evidence="2">Belongs to the purine-cytosine permease (2.A.39) family.</text>
</comment>
<evidence type="ECO:0000256" key="8">
    <source>
        <dbReference type="SAM" id="MobiDB-lite"/>
    </source>
</evidence>
<dbReference type="InterPro" id="IPR001248">
    <property type="entry name" value="Pur-cyt_permease"/>
</dbReference>
<feature type="transmembrane region" description="Helical" evidence="9">
    <location>
        <begin position="412"/>
        <end position="434"/>
    </location>
</feature>
<keyword evidence="4" id="KW-0597">Phosphoprotein</keyword>
<dbReference type="InterPro" id="IPR026030">
    <property type="entry name" value="Pur-cyt_permease_Fcy2/21/22"/>
</dbReference>
<keyword evidence="5 9" id="KW-0812">Transmembrane</keyword>
<evidence type="ECO:0000256" key="4">
    <source>
        <dbReference type="ARBA" id="ARBA00022553"/>
    </source>
</evidence>
<evidence type="ECO:0000256" key="2">
    <source>
        <dbReference type="ARBA" id="ARBA00008974"/>
    </source>
</evidence>
<keyword evidence="7 9" id="KW-0472">Membrane</keyword>
<feature type="transmembrane region" description="Helical" evidence="9">
    <location>
        <begin position="187"/>
        <end position="208"/>
    </location>
</feature>
<evidence type="ECO:0000256" key="3">
    <source>
        <dbReference type="ARBA" id="ARBA00022448"/>
    </source>
</evidence>
<accession>A0A0A2L0P5</accession>
<dbReference type="OrthoDB" id="5428495at2759"/>
<dbReference type="Pfam" id="PF02133">
    <property type="entry name" value="Transp_cyt_pur"/>
    <property type="match status" value="1"/>
</dbReference>
<evidence type="ECO:0000256" key="1">
    <source>
        <dbReference type="ARBA" id="ARBA00004141"/>
    </source>
</evidence>
<feature type="transmembrane region" description="Helical" evidence="9">
    <location>
        <begin position="454"/>
        <end position="478"/>
    </location>
</feature>
<dbReference type="PANTHER" id="PTHR31806:SF16">
    <property type="entry name" value="PURINE-CYTOSINE TRANSPORTER (EUROFUNG)"/>
    <property type="match status" value="1"/>
</dbReference>
<organism evidence="10 11">
    <name type="scientific">Penicillium italicum</name>
    <name type="common">Blue mold</name>
    <dbReference type="NCBI Taxonomy" id="40296"/>
    <lineage>
        <taxon>Eukaryota</taxon>
        <taxon>Fungi</taxon>
        <taxon>Dikarya</taxon>
        <taxon>Ascomycota</taxon>
        <taxon>Pezizomycotina</taxon>
        <taxon>Eurotiomycetes</taxon>
        <taxon>Eurotiomycetidae</taxon>
        <taxon>Eurotiales</taxon>
        <taxon>Aspergillaceae</taxon>
        <taxon>Penicillium</taxon>
    </lineage>
</organism>
<comment type="subcellular location">
    <subcellularLocation>
        <location evidence="1">Membrane</location>
        <topology evidence="1">Multi-pass membrane protein</topology>
    </subcellularLocation>
</comment>
<evidence type="ECO:0000256" key="7">
    <source>
        <dbReference type="ARBA" id="ARBA00023136"/>
    </source>
</evidence>
<dbReference type="Proteomes" id="UP000030104">
    <property type="component" value="Unassembled WGS sequence"/>
</dbReference>
<feature type="transmembrane region" description="Helical" evidence="9">
    <location>
        <begin position="291"/>
        <end position="317"/>
    </location>
</feature>
<feature type="transmembrane region" description="Helical" evidence="9">
    <location>
        <begin position="83"/>
        <end position="106"/>
    </location>
</feature>
<reference evidence="10 11" key="1">
    <citation type="journal article" date="2015" name="Mol. Plant Microbe Interact.">
        <title>Genome, transcriptome, and functional analyses of Penicillium expansum provide new insights into secondary metabolism and pathogenicity.</title>
        <authorList>
            <person name="Ballester A.R."/>
            <person name="Marcet-Houben M."/>
            <person name="Levin E."/>
            <person name="Sela N."/>
            <person name="Selma-Lazaro C."/>
            <person name="Carmona L."/>
            <person name="Wisniewski M."/>
            <person name="Droby S."/>
            <person name="Gonzalez-Candelas L."/>
            <person name="Gabaldon T."/>
        </authorList>
    </citation>
    <scope>NUCLEOTIDE SEQUENCE [LARGE SCALE GENOMIC DNA]</scope>
    <source>
        <strain evidence="10 11">PHI-1</strain>
    </source>
</reference>
<feature type="transmembrane region" description="Helical" evidence="9">
    <location>
        <begin position="257"/>
        <end position="279"/>
    </location>
</feature>
<feature type="transmembrane region" description="Helical" evidence="9">
    <location>
        <begin position="585"/>
        <end position="605"/>
    </location>
</feature>
<dbReference type="GO" id="GO:0005886">
    <property type="term" value="C:plasma membrane"/>
    <property type="evidence" value="ECO:0007669"/>
    <property type="project" value="TreeGrafter"/>
</dbReference>
<comment type="caution">
    <text evidence="10">The sequence shown here is derived from an EMBL/GenBank/DDBJ whole genome shotgun (WGS) entry which is preliminary data.</text>
</comment>
<keyword evidence="3" id="KW-0813">Transport</keyword>
<dbReference type="EMBL" id="JQGA01000866">
    <property type="protein sequence ID" value="KGO72778.1"/>
    <property type="molecule type" value="Genomic_DNA"/>
</dbReference>
<evidence type="ECO:0000313" key="11">
    <source>
        <dbReference type="Proteomes" id="UP000030104"/>
    </source>
</evidence>
<dbReference type="HOGENOM" id="CLU_302689_0_0_1"/>
<feature type="transmembrane region" description="Helical" evidence="9">
    <location>
        <begin position="220"/>
        <end position="237"/>
    </location>
</feature>
<sequence>MKPDDVEKAHSSPTLGSPSQFHLDKSASNSSSEVSDFAKPDPVLQSRCHRWIASLKNVESCGIEPIPIEEREPITSSTILHMLLMWFSMTLATNNIVVGSMGTLVLGLSFRDAALCAVFGCLAGNCIVGFISIWGPRSGNRTLIVARYFMGYYPSKVCIILNLFTNIGYSMVNSVVGGQILSVVSGGHLSVIVGIIIIAVSSWAMALFGMKIFQLYERVAWLPQLLVICVMVGSAGPNMDFNIQTPMSTEQLIAKRLTFFSLALSIGLAWAPLAADYYVYLPPQMKSSRTFLATVSAATTAMSIVLLMGIGLGTVIASSAHFTAKYGSSPGGVLMTAYDGLGGFGKFCAVINVLALVANNTPGAYSMGMNFQMIGGVFGKVPQPVFTTLATVIYAACAMGGRDQLYQIFKSFLPLIGYWVMMFVVIVFEEHTIFRWRKGYDWSQWNCRDKLPLGIAAGAAFLIGWAGAVVGMSQAYYIGPIAQMAAEADLGLWLGAGFTGMFFPPLRALELKFLGLLTRHDRVHASHTTENAIVGPGNVDSHAHFLFPEARTPSAEVPIPRHHVNMNYTSSWTSPLPAEGMTTQLFPYAVGLLLAWLVVTTTLRFQRLRKLHKQYAYPTRESMSKMTDEEAFQIQKQVAQLEFPLMFMKSLQFALFRTYGIPSISTLLAKTSQFSSPETSLKRYTDTSVLVQEMVGNNPTSARAYLGLARTRYLHSGYRASGKILDDDMLFTLALFALQPIRFINRYEWRQLSDLERCAIGTFWKSLGDALDIRYEKLPSGKTGFRDGIQWLEEIDAWSKEYEARCMVPHAKNRETADQTTAVLVYMLPKMLHPVGLQVVSYMMDDRLRKAMFYDPPSALCSTLLSAILTARRLFLRYLALPRPYFLRFASFTEEPDQNNRFFLTEWEAAPYYVKPTFWNRWGPMAWLTWALGRPVPGDDGDKYYPNGYSVPDVGPKYFEGKGKKQLDETILELKGYRTGKCPFH</sequence>
<keyword evidence="11" id="KW-1185">Reference proteome</keyword>
<feature type="transmembrane region" description="Helical" evidence="9">
    <location>
        <begin position="112"/>
        <end position="136"/>
    </location>
</feature>
<gene>
    <name evidence="10" type="ORF">PITC_057540</name>
</gene>
<evidence type="ECO:0000256" key="6">
    <source>
        <dbReference type="ARBA" id="ARBA00022989"/>
    </source>
</evidence>
<dbReference type="AlphaFoldDB" id="A0A0A2L0P5"/>
<evidence type="ECO:0000256" key="9">
    <source>
        <dbReference type="SAM" id="Phobius"/>
    </source>
</evidence>
<feature type="transmembrane region" description="Helical" evidence="9">
    <location>
        <begin position="337"/>
        <end position="358"/>
    </location>
</feature>
<proteinExistence type="inferred from homology"/>
<feature type="transmembrane region" description="Helical" evidence="9">
    <location>
        <begin position="490"/>
        <end position="509"/>
    </location>
</feature>
<feature type="transmembrane region" description="Helical" evidence="9">
    <location>
        <begin position="157"/>
        <end position="181"/>
    </location>
</feature>
<protein>
    <submittedName>
        <fullName evidence="10">Permease, cytosine/purine, uracil, thiamine, allantoin</fullName>
    </submittedName>
</protein>
<evidence type="ECO:0000313" key="10">
    <source>
        <dbReference type="EMBL" id="KGO72778.1"/>
    </source>
</evidence>
<feature type="compositionally biased region" description="Polar residues" evidence="8">
    <location>
        <begin position="11"/>
        <end position="34"/>
    </location>
</feature>
<dbReference type="GO" id="GO:0022857">
    <property type="term" value="F:transmembrane transporter activity"/>
    <property type="evidence" value="ECO:0007669"/>
    <property type="project" value="InterPro"/>
</dbReference>
<keyword evidence="6 9" id="KW-1133">Transmembrane helix</keyword>
<dbReference type="FunFam" id="1.10.4160.10:FF:000002">
    <property type="entry name" value="Purine-cytosine permease fcyB"/>
    <property type="match status" value="1"/>
</dbReference>
<name>A0A0A2L0P5_PENIT</name>
<dbReference type="Gene3D" id="1.10.4160.10">
    <property type="entry name" value="Hydantoin permease"/>
    <property type="match status" value="1"/>
</dbReference>
<dbReference type="STRING" id="40296.A0A0A2L0P5"/>
<dbReference type="GO" id="GO:0015851">
    <property type="term" value="P:nucleobase transport"/>
    <property type="evidence" value="ECO:0007669"/>
    <property type="project" value="UniProtKB-ARBA"/>
</dbReference>